<dbReference type="GO" id="GO:0006935">
    <property type="term" value="P:chemotaxis"/>
    <property type="evidence" value="ECO:0007669"/>
    <property type="project" value="InterPro"/>
</dbReference>
<evidence type="ECO:0000256" key="4">
    <source>
        <dbReference type="ARBA" id="ARBA00029447"/>
    </source>
</evidence>
<evidence type="ECO:0000256" key="3">
    <source>
        <dbReference type="ARBA" id="ARBA00023224"/>
    </source>
</evidence>
<evidence type="ECO:0000313" key="10">
    <source>
        <dbReference type="EMBL" id="CAJ0557580.1"/>
    </source>
</evidence>
<dbReference type="SUPFAM" id="SSF58104">
    <property type="entry name" value="Methyl-accepting chemotaxis protein (MCP) signaling domain"/>
    <property type="match status" value="1"/>
</dbReference>
<evidence type="ECO:0000256" key="5">
    <source>
        <dbReference type="PROSITE-ProRule" id="PRU00284"/>
    </source>
</evidence>
<dbReference type="GO" id="GO:0007165">
    <property type="term" value="P:signal transduction"/>
    <property type="evidence" value="ECO:0007669"/>
    <property type="project" value="UniProtKB-KW"/>
</dbReference>
<dbReference type="Pfam" id="PF00015">
    <property type="entry name" value="MCPsignal"/>
    <property type="match status" value="1"/>
</dbReference>
<name>A0AA36C429_9BILA</name>
<keyword evidence="6" id="KW-0472">Membrane</keyword>
<protein>
    <recommendedName>
        <fullName evidence="12">Methyl-accepting chemotaxis protein</fullName>
    </recommendedName>
</protein>
<dbReference type="CDD" id="cd12913">
    <property type="entry name" value="PDC1_MCP_like"/>
    <property type="match status" value="1"/>
</dbReference>
<keyword evidence="6" id="KW-1133">Transmembrane helix</keyword>
<dbReference type="InterPro" id="IPR000727">
    <property type="entry name" value="T_SNARE_dom"/>
</dbReference>
<feature type="non-terminal residue" evidence="10">
    <location>
        <position position="592"/>
    </location>
</feature>
<dbReference type="Gene3D" id="3.30.450.20">
    <property type="entry name" value="PAS domain"/>
    <property type="match status" value="2"/>
</dbReference>
<dbReference type="PANTHER" id="PTHR32089:SF120">
    <property type="entry name" value="METHYL-ACCEPTING CHEMOTAXIS PROTEIN TLPQ"/>
    <property type="match status" value="1"/>
</dbReference>
<evidence type="ECO:0000259" key="8">
    <source>
        <dbReference type="PROSITE" id="PS50192"/>
    </source>
</evidence>
<dbReference type="EMBL" id="CATQJA010000045">
    <property type="protein sequence ID" value="CAJ0557580.1"/>
    <property type="molecule type" value="Genomic_DNA"/>
</dbReference>
<evidence type="ECO:0000256" key="1">
    <source>
        <dbReference type="ARBA" id="ARBA00004429"/>
    </source>
</evidence>
<dbReference type="AlphaFoldDB" id="A0AA36C429"/>
<comment type="similarity">
    <text evidence="4">Belongs to the methyl-accepting chemotaxis (MCP) protein family.</text>
</comment>
<dbReference type="InterPro" id="IPR004089">
    <property type="entry name" value="MCPsignal_dom"/>
</dbReference>
<comment type="caution">
    <text evidence="10">The sequence shown here is derived from an EMBL/GenBank/DDBJ whole genome shotgun (WGS) entry which is preliminary data.</text>
</comment>
<feature type="domain" description="Methyl-accepting transducer" evidence="7">
    <location>
        <begin position="320"/>
        <end position="556"/>
    </location>
</feature>
<dbReference type="Gene3D" id="1.10.287.950">
    <property type="entry name" value="Methyl-accepting chemotaxis protein"/>
    <property type="match status" value="1"/>
</dbReference>
<keyword evidence="2" id="KW-1003">Cell membrane</keyword>
<evidence type="ECO:0000259" key="7">
    <source>
        <dbReference type="PROSITE" id="PS50111"/>
    </source>
</evidence>
<keyword evidence="2" id="KW-0997">Cell inner membrane</keyword>
<keyword evidence="3 5" id="KW-0807">Transducer</keyword>
<dbReference type="PANTHER" id="PTHR32089">
    <property type="entry name" value="METHYL-ACCEPTING CHEMOTAXIS PROTEIN MCPB"/>
    <property type="match status" value="1"/>
</dbReference>
<dbReference type="InterPro" id="IPR004090">
    <property type="entry name" value="Chemotax_Me-accpt_rcpt"/>
</dbReference>
<sequence>MGLFVAFEPGQAGGDDEQFKSKTEFGSNEIGRFSTYYSRYGSSTFDLAVLDEQTIRNDQPNTNGQQINSWYTCSKNSLKPCITAPYFDSVNGQTKGVVSLSVPYLEKGKYAGVLVVDLSLDDLQEQSEKIALDIYNGDSSVSIVSDSGVVAANSASAKSVGKLASEVWPQNAAQLQAKTFASGMRAEQELDKFQLLLPFAPIAGAAPWAVKIDVPWSTLMAPSDKLADQLDARRRSGMWQIIAFGGLLGTLGLLISAVIIHKSLHPLRVITLMMKEIASGDGDLTKRINYNQPNELGELSGWFNRFLDKLHSLIKEIQISTQQTREAALHASTIAQESRAKLNAQASEVDQVATASTEMAATAQEVARSTSSTAEAAHESNVAGSQADRIIVSASQTIHELSNGMGQNMSQVKELAESSAKISSVLEVIRGIAEQTNLLALNAAIEAARAGEAGRGFAVVADEVRTLARRTQDSVTESQSIIEALQQNTSNVVTAMGESHLLTGITVEEFTKVGAALLQMSAGVGKINEMTLQIASATEEQSAVADEVSANVSNIRDFTQRLAINGQEMETVSLHLSALAENLEEKVGHFKV</sequence>
<dbReference type="CDD" id="cd11386">
    <property type="entry name" value="MCP_signal"/>
    <property type="match status" value="1"/>
</dbReference>
<dbReference type="InterPro" id="IPR003660">
    <property type="entry name" value="HAMP_dom"/>
</dbReference>
<dbReference type="SMART" id="SM00304">
    <property type="entry name" value="HAMP"/>
    <property type="match status" value="2"/>
</dbReference>
<dbReference type="PROSITE" id="PS50192">
    <property type="entry name" value="T_SNARE"/>
    <property type="match status" value="1"/>
</dbReference>
<evidence type="ECO:0000259" key="9">
    <source>
        <dbReference type="PROSITE" id="PS50885"/>
    </source>
</evidence>
<dbReference type="GO" id="GO:0004888">
    <property type="term" value="F:transmembrane signaling receptor activity"/>
    <property type="evidence" value="ECO:0007669"/>
    <property type="project" value="InterPro"/>
</dbReference>
<accession>A0AA36C429</accession>
<dbReference type="Proteomes" id="UP001177023">
    <property type="component" value="Unassembled WGS sequence"/>
</dbReference>
<feature type="domain" description="HAMP" evidence="9">
    <location>
        <begin position="261"/>
        <end position="315"/>
    </location>
</feature>
<dbReference type="PROSITE" id="PS50885">
    <property type="entry name" value="HAMP"/>
    <property type="match status" value="1"/>
</dbReference>
<evidence type="ECO:0008006" key="12">
    <source>
        <dbReference type="Google" id="ProtNLM"/>
    </source>
</evidence>
<dbReference type="SMART" id="SM00283">
    <property type="entry name" value="MA"/>
    <property type="match status" value="1"/>
</dbReference>
<comment type="subcellular location">
    <subcellularLocation>
        <location evidence="1">Cell inner membrane</location>
        <topology evidence="1">Multi-pass membrane protein</topology>
    </subcellularLocation>
</comment>
<keyword evidence="11" id="KW-1185">Reference proteome</keyword>
<dbReference type="GO" id="GO:0005886">
    <property type="term" value="C:plasma membrane"/>
    <property type="evidence" value="ECO:0007669"/>
    <property type="project" value="UniProtKB-SubCell"/>
</dbReference>
<evidence type="ECO:0000256" key="2">
    <source>
        <dbReference type="ARBA" id="ARBA00022519"/>
    </source>
</evidence>
<proteinExistence type="inferred from homology"/>
<reference evidence="10" key="1">
    <citation type="submission" date="2023-06" db="EMBL/GenBank/DDBJ databases">
        <authorList>
            <person name="Delattre M."/>
        </authorList>
    </citation>
    <scope>NUCLEOTIDE SEQUENCE</scope>
    <source>
        <strain evidence="10">AF72</strain>
    </source>
</reference>
<dbReference type="Pfam" id="PF22673">
    <property type="entry name" value="MCP-like_PDC_1"/>
    <property type="match status" value="1"/>
</dbReference>
<dbReference type="PRINTS" id="PR00260">
    <property type="entry name" value="CHEMTRNSDUCR"/>
</dbReference>
<dbReference type="CDD" id="cd06225">
    <property type="entry name" value="HAMP"/>
    <property type="match status" value="1"/>
</dbReference>
<dbReference type="Pfam" id="PF00672">
    <property type="entry name" value="HAMP"/>
    <property type="match status" value="1"/>
</dbReference>
<dbReference type="FunFam" id="1.10.287.950:FF:000001">
    <property type="entry name" value="Methyl-accepting chemotaxis sensory transducer"/>
    <property type="match status" value="1"/>
</dbReference>
<dbReference type="PROSITE" id="PS50111">
    <property type="entry name" value="CHEMOTAXIS_TRANSDUC_2"/>
    <property type="match status" value="1"/>
</dbReference>
<feature type="transmembrane region" description="Helical" evidence="6">
    <location>
        <begin position="238"/>
        <end position="260"/>
    </location>
</feature>
<gene>
    <name evidence="10" type="ORF">MSPICULIGERA_LOCUS338</name>
</gene>
<keyword evidence="6" id="KW-0812">Transmembrane</keyword>
<evidence type="ECO:0000256" key="6">
    <source>
        <dbReference type="SAM" id="Phobius"/>
    </source>
</evidence>
<evidence type="ECO:0000313" key="11">
    <source>
        <dbReference type="Proteomes" id="UP001177023"/>
    </source>
</evidence>
<feature type="domain" description="T-SNARE coiled-coil homology" evidence="8">
    <location>
        <begin position="517"/>
        <end position="555"/>
    </location>
</feature>
<organism evidence="10 11">
    <name type="scientific">Mesorhabditis spiculigera</name>
    <dbReference type="NCBI Taxonomy" id="96644"/>
    <lineage>
        <taxon>Eukaryota</taxon>
        <taxon>Metazoa</taxon>
        <taxon>Ecdysozoa</taxon>
        <taxon>Nematoda</taxon>
        <taxon>Chromadorea</taxon>
        <taxon>Rhabditida</taxon>
        <taxon>Rhabditina</taxon>
        <taxon>Rhabditomorpha</taxon>
        <taxon>Rhabditoidea</taxon>
        <taxon>Rhabditidae</taxon>
        <taxon>Mesorhabditinae</taxon>
        <taxon>Mesorhabditis</taxon>
    </lineage>
</organism>